<dbReference type="EMBL" id="JACSPP010000001">
    <property type="protein sequence ID" value="MBD8038924.1"/>
    <property type="molecule type" value="Genomic_DNA"/>
</dbReference>
<dbReference type="Pfam" id="PF01381">
    <property type="entry name" value="HTH_3"/>
    <property type="match status" value="1"/>
</dbReference>
<reference evidence="2 3" key="1">
    <citation type="submission" date="2020-08" db="EMBL/GenBank/DDBJ databases">
        <title>A Genomic Blueprint of the Chicken Gut Microbiome.</title>
        <authorList>
            <person name="Gilroy R."/>
            <person name="Ravi A."/>
            <person name="Getino M."/>
            <person name="Pursley I."/>
            <person name="Horton D.L."/>
            <person name="Alikhan N.-F."/>
            <person name="Baker D."/>
            <person name="Gharbi K."/>
            <person name="Hall N."/>
            <person name="Watson M."/>
            <person name="Adriaenssens E.M."/>
            <person name="Foster-Nyarko E."/>
            <person name="Jarju S."/>
            <person name="Secka A."/>
            <person name="Antonio M."/>
            <person name="Oren A."/>
            <person name="Chaudhuri R."/>
            <person name="La Ragione R.M."/>
            <person name="Hildebrand F."/>
            <person name="Pallen M.J."/>
        </authorList>
    </citation>
    <scope>NUCLEOTIDE SEQUENCE [LARGE SCALE GENOMIC DNA]</scope>
    <source>
        <strain evidence="2 3">Sa1CVN1</strain>
    </source>
</reference>
<dbReference type="Proteomes" id="UP000620874">
    <property type="component" value="Unassembled WGS sequence"/>
</dbReference>
<keyword evidence="3" id="KW-1185">Reference proteome</keyword>
<evidence type="ECO:0000313" key="2">
    <source>
        <dbReference type="EMBL" id="MBD8038924.1"/>
    </source>
</evidence>
<dbReference type="SMART" id="SM00530">
    <property type="entry name" value="HTH_XRE"/>
    <property type="match status" value="1"/>
</dbReference>
<proteinExistence type="predicted"/>
<organism evidence="2 3">
    <name type="scientific">Phocaeicola intestinalis</name>
    <dbReference type="NCBI Taxonomy" id="2762212"/>
    <lineage>
        <taxon>Bacteria</taxon>
        <taxon>Pseudomonadati</taxon>
        <taxon>Bacteroidota</taxon>
        <taxon>Bacteroidia</taxon>
        <taxon>Bacteroidales</taxon>
        <taxon>Bacteroidaceae</taxon>
        <taxon>Phocaeicola</taxon>
    </lineage>
</organism>
<dbReference type="Gene3D" id="1.10.260.40">
    <property type="entry name" value="lambda repressor-like DNA-binding domains"/>
    <property type="match status" value="1"/>
</dbReference>
<feature type="domain" description="HTH cro/C1-type" evidence="1">
    <location>
        <begin position="70"/>
        <end position="118"/>
    </location>
</feature>
<dbReference type="InterPro" id="IPR001387">
    <property type="entry name" value="Cro/C1-type_HTH"/>
</dbReference>
<evidence type="ECO:0000313" key="3">
    <source>
        <dbReference type="Proteomes" id="UP000620874"/>
    </source>
</evidence>
<dbReference type="PROSITE" id="PS50943">
    <property type="entry name" value="HTH_CROC1"/>
    <property type="match status" value="1"/>
</dbReference>
<name>A0ABR8Y3Y5_9BACT</name>
<evidence type="ECO:0000259" key="1">
    <source>
        <dbReference type="PROSITE" id="PS50943"/>
    </source>
</evidence>
<accession>A0ABR8Y3Y5</accession>
<dbReference type="InterPro" id="IPR010982">
    <property type="entry name" value="Lambda_DNA-bd_dom_sf"/>
</dbReference>
<dbReference type="CDD" id="cd00093">
    <property type="entry name" value="HTH_XRE"/>
    <property type="match status" value="1"/>
</dbReference>
<comment type="caution">
    <text evidence="2">The sequence shown here is derived from an EMBL/GenBank/DDBJ whole genome shotgun (WGS) entry which is preliminary data.</text>
</comment>
<protein>
    <submittedName>
        <fullName evidence="2">Helix-turn-helix domain-containing protein</fullName>
    </submittedName>
</protein>
<dbReference type="RefSeq" id="WP_191762700.1">
    <property type="nucleotide sequence ID" value="NZ_JACSPP010000001.1"/>
</dbReference>
<gene>
    <name evidence="2" type="ORF">H9625_00400</name>
</gene>
<sequence length="121" mass="13416">MTKIETQAQYDWAVKRVEELLPLVTDETPLDDPNSIELELLSNLVADYSEEHFALGEPSLVDVLKLRMFEMGLNQKSLAELIGVSPSRLSDYISGKCEPTLKVARTISKKLGIDANIVLGV</sequence>
<dbReference type="SUPFAM" id="SSF47413">
    <property type="entry name" value="lambda repressor-like DNA-binding domains"/>
    <property type="match status" value="1"/>
</dbReference>